<protein>
    <recommendedName>
        <fullName evidence="3">C2H2-type domain-containing protein</fullName>
    </recommendedName>
</protein>
<dbReference type="OrthoDB" id="8922241at2759"/>
<dbReference type="SMART" id="SM00355">
    <property type="entry name" value="ZnF_C2H2"/>
    <property type="match status" value="2"/>
</dbReference>
<evidence type="ECO:0000313" key="5">
    <source>
        <dbReference type="Proteomes" id="UP000813461"/>
    </source>
</evidence>
<feature type="compositionally biased region" description="Basic and acidic residues" evidence="2">
    <location>
        <begin position="21"/>
        <end position="33"/>
    </location>
</feature>
<keyword evidence="1" id="KW-0862">Zinc</keyword>
<name>A0A8K0QZ21_9PLEO</name>
<proteinExistence type="predicted"/>
<dbReference type="Gene3D" id="3.30.160.60">
    <property type="entry name" value="Classic Zinc Finger"/>
    <property type="match status" value="1"/>
</dbReference>
<keyword evidence="1" id="KW-0479">Metal-binding</keyword>
<dbReference type="EMBL" id="JAGMVJ010000019">
    <property type="protein sequence ID" value="KAH7076195.1"/>
    <property type="molecule type" value="Genomic_DNA"/>
</dbReference>
<dbReference type="GO" id="GO:0008270">
    <property type="term" value="F:zinc ion binding"/>
    <property type="evidence" value="ECO:0007669"/>
    <property type="project" value="UniProtKB-KW"/>
</dbReference>
<comment type="caution">
    <text evidence="4">The sequence shown here is derived from an EMBL/GenBank/DDBJ whole genome shotgun (WGS) entry which is preliminary data.</text>
</comment>
<organism evidence="4 5">
    <name type="scientific">Paraphoma chrysanthemicola</name>
    <dbReference type="NCBI Taxonomy" id="798071"/>
    <lineage>
        <taxon>Eukaryota</taxon>
        <taxon>Fungi</taxon>
        <taxon>Dikarya</taxon>
        <taxon>Ascomycota</taxon>
        <taxon>Pezizomycotina</taxon>
        <taxon>Dothideomycetes</taxon>
        <taxon>Pleosporomycetidae</taxon>
        <taxon>Pleosporales</taxon>
        <taxon>Pleosporineae</taxon>
        <taxon>Phaeosphaeriaceae</taxon>
        <taxon>Paraphoma</taxon>
    </lineage>
</organism>
<dbReference type="PROSITE" id="PS00028">
    <property type="entry name" value="ZINC_FINGER_C2H2_1"/>
    <property type="match status" value="1"/>
</dbReference>
<dbReference type="Proteomes" id="UP000813461">
    <property type="component" value="Unassembled WGS sequence"/>
</dbReference>
<keyword evidence="5" id="KW-1185">Reference proteome</keyword>
<accession>A0A8K0QZ21</accession>
<sequence length="163" mass="18747">MTQREDSNVPRGAIDLETNDQDTKAAHQEEAPGIRELNANSDVATVLRSQNTCPHCSVDLPTWGLLQQHIYRKHIRRFNCLEGSCEWAFNLKADLQRHQDTVHRSSSSVGGFTCANSWCKFPGKVWPRKDNFERHAKECKPGRHALKREKKKISSRRVRSRNV</sequence>
<feature type="region of interest" description="Disordered" evidence="2">
    <location>
        <begin position="1"/>
        <end position="36"/>
    </location>
</feature>
<evidence type="ECO:0000256" key="2">
    <source>
        <dbReference type="SAM" id="MobiDB-lite"/>
    </source>
</evidence>
<reference evidence="4" key="1">
    <citation type="journal article" date="2021" name="Nat. Commun.">
        <title>Genetic determinants of endophytism in the Arabidopsis root mycobiome.</title>
        <authorList>
            <person name="Mesny F."/>
            <person name="Miyauchi S."/>
            <person name="Thiergart T."/>
            <person name="Pickel B."/>
            <person name="Atanasova L."/>
            <person name="Karlsson M."/>
            <person name="Huettel B."/>
            <person name="Barry K.W."/>
            <person name="Haridas S."/>
            <person name="Chen C."/>
            <person name="Bauer D."/>
            <person name="Andreopoulos W."/>
            <person name="Pangilinan J."/>
            <person name="LaButti K."/>
            <person name="Riley R."/>
            <person name="Lipzen A."/>
            <person name="Clum A."/>
            <person name="Drula E."/>
            <person name="Henrissat B."/>
            <person name="Kohler A."/>
            <person name="Grigoriev I.V."/>
            <person name="Martin F.M."/>
            <person name="Hacquard S."/>
        </authorList>
    </citation>
    <scope>NUCLEOTIDE SEQUENCE</scope>
    <source>
        <strain evidence="4">MPI-SDFR-AT-0120</strain>
    </source>
</reference>
<gene>
    <name evidence="4" type="ORF">FB567DRAFT_553151</name>
</gene>
<evidence type="ECO:0000313" key="4">
    <source>
        <dbReference type="EMBL" id="KAH7076195.1"/>
    </source>
</evidence>
<evidence type="ECO:0000256" key="1">
    <source>
        <dbReference type="PROSITE-ProRule" id="PRU00042"/>
    </source>
</evidence>
<dbReference type="InterPro" id="IPR013087">
    <property type="entry name" value="Znf_C2H2_type"/>
</dbReference>
<feature type="domain" description="C2H2-type" evidence="3">
    <location>
        <begin position="78"/>
        <end position="108"/>
    </location>
</feature>
<keyword evidence="1" id="KW-0863">Zinc-finger</keyword>
<dbReference type="AlphaFoldDB" id="A0A8K0QZ21"/>
<evidence type="ECO:0000259" key="3">
    <source>
        <dbReference type="PROSITE" id="PS50157"/>
    </source>
</evidence>
<dbReference type="PROSITE" id="PS50157">
    <property type="entry name" value="ZINC_FINGER_C2H2_2"/>
    <property type="match status" value="1"/>
</dbReference>